<feature type="transmembrane region" description="Helical" evidence="1">
    <location>
        <begin position="438"/>
        <end position="462"/>
    </location>
</feature>
<evidence type="ECO:0000313" key="3">
    <source>
        <dbReference type="Proteomes" id="UP000642107"/>
    </source>
</evidence>
<dbReference type="Gene3D" id="3.40.50.1820">
    <property type="entry name" value="alpha/beta hydrolase"/>
    <property type="match status" value="1"/>
</dbReference>
<dbReference type="Proteomes" id="UP000642107">
    <property type="component" value="Unassembled WGS sequence"/>
</dbReference>
<dbReference type="InterPro" id="IPR029058">
    <property type="entry name" value="AB_hydrolase_fold"/>
</dbReference>
<sequence>MSVARARGGWGRTATTTAAFAVLLAVVGAVAGPTWDPVPVPEQLRVSVTDTSIAGAEGTTPVGTHDVVTERVVLTIGDDDVDATVRSPAGVAGTPGVVFVHGAGTKESDKAFVGQAVALASAGVTTVVPAKRPEFSSLRHRDYEEMARDYAAAVAYLRTLPTVVPDRVGVYAESEGTWIAPLMARDDPTLAFVALVSAPVVPPRAQAAFAVDSYLRNTGVPESVFRAIPRAVGMELPGGGIDYADFDVDPYLPALQMPVLVAYGTDDSSMPVVQGTRDIISALTTAGNGDVLVRFYGGANHGIKVDGRLSPAFAADLTGWVLGLPETGSGTPRVAGAQPFQRYLALDVPAPHWFGSGDTVLIIVLVGLSLVGAGGVITAAMRVRDRRRVVPRAERGVDGVVARQLVLLPVLALVTLAGLVAYLVAIARLAVDYERDAWVVWGGWFAVRLVGLAVLVVAAVLVERVIDHRAGTREALELGEEPPRVLVRGRAAWCATGATVAGTSIVVLILAYWGVYQLGI</sequence>
<reference evidence="2 3" key="1">
    <citation type="submission" date="2020-09" db="EMBL/GenBank/DDBJ databases">
        <title>Flavimobilis rhizosphaerae sp. nov., isolated from rhizosphere soil of Spartina alterniflora.</title>
        <authorList>
            <person name="Hanqin C."/>
        </authorList>
    </citation>
    <scope>NUCLEOTIDE SEQUENCE [LARGE SCALE GENOMIC DNA]</scope>
    <source>
        <strain evidence="2 3">GY 10621</strain>
    </source>
</reference>
<dbReference type="EMBL" id="JACZDF010000007">
    <property type="protein sequence ID" value="MBD9700132.1"/>
    <property type="molecule type" value="Genomic_DNA"/>
</dbReference>
<evidence type="ECO:0000313" key="2">
    <source>
        <dbReference type="EMBL" id="MBD9700132.1"/>
    </source>
</evidence>
<keyword evidence="3" id="KW-1185">Reference proteome</keyword>
<proteinExistence type="predicted"/>
<feature type="transmembrane region" description="Helical" evidence="1">
    <location>
        <begin position="405"/>
        <end position="426"/>
    </location>
</feature>
<comment type="caution">
    <text evidence="2">The sequence shown here is derived from an EMBL/GenBank/DDBJ whole genome shotgun (WGS) entry which is preliminary data.</text>
</comment>
<dbReference type="InterPro" id="IPR053145">
    <property type="entry name" value="AB_hydrolase_Est10"/>
</dbReference>
<evidence type="ECO:0000256" key="1">
    <source>
        <dbReference type="SAM" id="Phobius"/>
    </source>
</evidence>
<organism evidence="2 3">
    <name type="scientific">Flavimobilis rhizosphaerae</name>
    <dbReference type="NCBI Taxonomy" id="2775421"/>
    <lineage>
        <taxon>Bacteria</taxon>
        <taxon>Bacillati</taxon>
        <taxon>Actinomycetota</taxon>
        <taxon>Actinomycetes</taxon>
        <taxon>Micrococcales</taxon>
        <taxon>Jonesiaceae</taxon>
        <taxon>Flavimobilis</taxon>
    </lineage>
</organism>
<keyword evidence="1" id="KW-0472">Membrane</keyword>
<dbReference type="PANTHER" id="PTHR43265">
    <property type="entry name" value="ESTERASE ESTD"/>
    <property type="match status" value="1"/>
</dbReference>
<keyword evidence="1" id="KW-0812">Transmembrane</keyword>
<dbReference type="PANTHER" id="PTHR43265:SF1">
    <property type="entry name" value="ESTERASE ESTD"/>
    <property type="match status" value="1"/>
</dbReference>
<keyword evidence="1" id="KW-1133">Transmembrane helix</keyword>
<feature type="transmembrane region" description="Helical" evidence="1">
    <location>
        <begin position="360"/>
        <end position="384"/>
    </location>
</feature>
<feature type="transmembrane region" description="Helical" evidence="1">
    <location>
        <begin position="491"/>
        <end position="515"/>
    </location>
</feature>
<accession>A0ABR9DSM1</accession>
<protein>
    <submittedName>
        <fullName evidence="2">Prolyl oligopeptidase family serine peptidase</fullName>
    </submittedName>
</protein>
<name>A0ABR9DSM1_9MICO</name>
<dbReference type="SUPFAM" id="SSF53474">
    <property type="entry name" value="alpha/beta-Hydrolases"/>
    <property type="match status" value="1"/>
</dbReference>
<gene>
    <name evidence="2" type="ORF">IGS67_11620</name>
</gene>